<sequence length="266" mass="28820">MSTNLAGDLSLPSAECQQAPTPAMFRDLCDLDAGAFDSAIDLDSLDFVAASSSDHHRLLGCSLLTGPEGGSCQPCRQNSTTGPWPLLSPLSLANENNTASFTDPNKPRDVSAGGKAKPQSSPCEPRQSGSGPNKLQPGGTGQGRKNKTTKAGQRPHYAVERRYRSTLNERYAALTRTLRSDTLQRICKTEAVDWNIHLEGLKERDMDEQAAGAARQGKTATLSATIEAIGILTKCCQREADELERLRVGVRETREHVRQMVEQSNN</sequence>
<evidence type="ECO:0000313" key="2">
    <source>
        <dbReference type="EMBL" id="BCS23545.1"/>
    </source>
</evidence>
<name>A0A7R8ANF1_9EURO</name>
<proteinExistence type="predicted"/>
<dbReference type="OrthoDB" id="4778783at2759"/>
<dbReference type="InterPro" id="IPR036638">
    <property type="entry name" value="HLH_DNA-bd_sf"/>
</dbReference>
<protein>
    <recommendedName>
        <fullName evidence="4">BHLH domain-containing protein</fullName>
    </recommendedName>
</protein>
<dbReference type="GeneID" id="64973550"/>
<dbReference type="Proteomes" id="UP000654913">
    <property type="component" value="Chromosome 3"/>
</dbReference>
<feature type="region of interest" description="Disordered" evidence="1">
    <location>
        <begin position="86"/>
        <end position="159"/>
    </location>
</feature>
<dbReference type="EMBL" id="AP024445">
    <property type="protein sequence ID" value="BCS23545.1"/>
    <property type="molecule type" value="Genomic_DNA"/>
</dbReference>
<feature type="compositionally biased region" description="Polar residues" evidence="1">
    <location>
        <begin position="91"/>
        <end position="103"/>
    </location>
</feature>
<reference evidence="2" key="2">
    <citation type="submission" date="2021-02" db="EMBL/GenBank/DDBJ databases">
        <title>Aspergillus puulaauensis MK2 genome sequence.</title>
        <authorList>
            <person name="Futagami T."/>
            <person name="Mori K."/>
            <person name="Kadooka C."/>
            <person name="Tanaka T."/>
        </authorList>
    </citation>
    <scope>NUCLEOTIDE SEQUENCE</scope>
    <source>
        <strain evidence="2">MK2</strain>
    </source>
</reference>
<dbReference type="SUPFAM" id="SSF47459">
    <property type="entry name" value="HLH, helix-loop-helix DNA-binding domain"/>
    <property type="match status" value="1"/>
</dbReference>
<reference evidence="2" key="1">
    <citation type="submission" date="2021-01" db="EMBL/GenBank/DDBJ databases">
        <authorList>
            <consortium name="Aspergillus puulaauensis MK2 genome sequencing consortium"/>
            <person name="Kazuki M."/>
            <person name="Futagami T."/>
        </authorList>
    </citation>
    <scope>NUCLEOTIDE SEQUENCE</scope>
    <source>
        <strain evidence="2">MK2</strain>
    </source>
</reference>
<dbReference type="RefSeq" id="XP_041555739.1">
    <property type="nucleotide sequence ID" value="XM_041703011.1"/>
</dbReference>
<organism evidence="2 3">
    <name type="scientific">Aspergillus puulaauensis</name>
    <dbReference type="NCBI Taxonomy" id="1220207"/>
    <lineage>
        <taxon>Eukaryota</taxon>
        <taxon>Fungi</taxon>
        <taxon>Dikarya</taxon>
        <taxon>Ascomycota</taxon>
        <taxon>Pezizomycotina</taxon>
        <taxon>Eurotiomycetes</taxon>
        <taxon>Eurotiomycetidae</taxon>
        <taxon>Eurotiales</taxon>
        <taxon>Aspergillaceae</taxon>
        <taxon>Aspergillus</taxon>
    </lineage>
</organism>
<feature type="compositionally biased region" description="Polar residues" evidence="1">
    <location>
        <begin position="118"/>
        <end position="133"/>
    </location>
</feature>
<accession>A0A7R8ANF1</accession>
<dbReference type="Gene3D" id="4.10.280.10">
    <property type="entry name" value="Helix-loop-helix DNA-binding domain"/>
    <property type="match status" value="1"/>
</dbReference>
<keyword evidence="3" id="KW-1185">Reference proteome</keyword>
<evidence type="ECO:0008006" key="4">
    <source>
        <dbReference type="Google" id="ProtNLM"/>
    </source>
</evidence>
<gene>
    <name evidence="2" type="ORF">APUU_31770A</name>
</gene>
<dbReference type="GO" id="GO:0046983">
    <property type="term" value="F:protein dimerization activity"/>
    <property type="evidence" value="ECO:0007669"/>
    <property type="project" value="InterPro"/>
</dbReference>
<dbReference type="KEGG" id="apuu:APUU_31770A"/>
<evidence type="ECO:0000256" key="1">
    <source>
        <dbReference type="SAM" id="MobiDB-lite"/>
    </source>
</evidence>
<evidence type="ECO:0000313" key="3">
    <source>
        <dbReference type="Proteomes" id="UP000654913"/>
    </source>
</evidence>
<dbReference type="AlphaFoldDB" id="A0A7R8ANF1"/>